<evidence type="ECO:0000259" key="2">
    <source>
        <dbReference type="Pfam" id="PF05603"/>
    </source>
</evidence>
<dbReference type="EMBL" id="ML977187">
    <property type="protein sequence ID" value="KAF1982203.1"/>
    <property type="molecule type" value="Genomic_DNA"/>
</dbReference>
<dbReference type="InterPro" id="IPR031318">
    <property type="entry name" value="OPI10"/>
</dbReference>
<evidence type="ECO:0000313" key="5">
    <source>
        <dbReference type="Proteomes" id="UP000800041"/>
    </source>
</evidence>
<dbReference type="InterPro" id="IPR048364">
    <property type="entry name" value="Hikeshi-like_C"/>
</dbReference>
<dbReference type="OrthoDB" id="10248398at2759"/>
<protein>
    <submittedName>
        <fullName evidence="4">DUF775-domain-containing protein</fullName>
    </submittedName>
</protein>
<organism evidence="4 5">
    <name type="scientific">Aulographum hederae CBS 113979</name>
    <dbReference type="NCBI Taxonomy" id="1176131"/>
    <lineage>
        <taxon>Eukaryota</taxon>
        <taxon>Fungi</taxon>
        <taxon>Dikarya</taxon>
        <taxon>Ascomycota</taxon>
        <taxon>Pezizomycotina</taxon>
        <taxon>Dothideomycetes</taxon>
        <taxon>Pleosporomycetidae</taxon>
        <taxon>Aulographales</taxon>
        <taxon>Aulographaceae</taxon>
    </lineage>
</organism>
<comment type="similarity">
    <text evidence="1">Belongs to the OPI10 family.</text>
</comment>
<evidence type="ECO:0000256" key="1">
    <source>
        <dbReference type="ARBA" id="ARBA00006623"/>
    </source>
</evidence>
<feature type="domain" description="Hikeshi-like C-terminal" evidence="3">
    <location>
        <begin position="161"/>
        <end position="215"/>
    </location>
</feature>
<name>A0A6G1GML5_9PEZI</name>
<dbReference type="Pfam" id="PF05603">
    <property type="entry name" value="Hikeshi-like_N"/>
    <property type="match status" value="1"/>
</dbReference>
<evidence type="ECO:0000259" key="3">
    <source>
        <dbReference type="Pfam" id="PF21057"/>
    </source>
</evidence>
<dbReference type="GO" id="GO:0061608">
    <property type="term" value="F:nuclear import signal receptor activity"/>
    <property type="evidence" value="ECO:0007669"/>
    <property type="project" value="TreeGrafter"/>
</dbReference>
<dbReference type="Proteomes" id="UP000800041">
    <property type="component" value="Unassembled WGS sequence"/>
</dbReference>
<proteinExistence type="inferred from homology"/>
<accession>A0A6G1GML5</accession>
<keyword evidence="5" id="KW-1185">Reference proteome</keyword>
<dbReference type="GO" id="GO:0005634">
    <property type="term" value="C:nucleus"/>
    <property type="evidence" value="ECO:0007669"/>
    <property type="project" value="TreeGrafter"/>
</dbReference>
<evidence type="ECO:0000313" key="4">
    <source>
        <dbReference type="EMBL" id="KAF1982203.1"/>
    </source>
</evidence>
<sequence>MFGLIISSRPVLTPPTAISETQFAFSFPAAPSFAHIVIFLLPGTSLPPDTAAGVYIQLPTATGPGEFKLLGAIANEKPSAIFKVSGSTSGSGTAADQDAMVDDNTVGGATVTVGISVEPVANIAAALQNLKSSVANTSATPSFQPTGSELVLSRSQPVRVATKVLAQRIISNAFNFLASFSGNRGGEETIPLKAFKDWWMKFERRIDVDPTFLERADDNS</sequence>
<dbReference type="Pfam" id="PF21057">
    <property type="entry name" value="Hikeshi-like_C"/>
    <property type="match status" value="1"/>
</dbReference>
<dbReference type="AlphaFoldDB" id="A0A6G1GML5"/>
<gene>
    <name evidence="4" type="ORF">K402DRAFT_415106</name>
</gene>
<reference evidence="4" key="1">
    <citation type="journal article" date="2020" name="Stud. Mycol.">
        <title>101 Dothideomycetes genomes: a test case for predicting lifestyles and emergence of pathogens.</title>
        <authorList>
            <person name="Haridas S."/>
            <person name="Albert R."/>
            <person name="Binder M."/>
            <person name="Bloem J."/>
            <person name="Labutti K."/>
            <person name="Salamov A."/>
            <person name="Andreopoulos B."/>
            <person name="Baker S."/>
            <person name="Barry K."/>
            <person name="Bills G."/>
            <person name="Bluhm B."/>
            <person name="Cannon C."/>
            <person name="Castanera R."/>
            <person name="Culley D."/>
            <person name="Daum C."/>
            <person name="Ezra D."/>
            <person name="Gonzalez J."/>
            <person name="Henrissat B."/>
            <person name="Kuo A."/>
            <person name="Liang C."/>
            <person name="Lipzen A."/>
            <person name="Lutzoni F."/>
            <person name="Magnuson J."/>
            <person name="Mondo S."/>
            <person name="Nolan M."/>
            <person name="Ohm R."/>
            <person name="Pangilinan J."/>
            <person name="Park H.-J."/>
            <person name="Ramirez L."/>
            <person name="Alfaro M."/>
            <person name="Sun H."/>
            <person name="Tritt A."/>
            <person name="Yoshinaga Y."/>
            <person name="Zwiers L.-H."/>
            <person name="Turgeon B."/>
            <person name="Goodwin S."/>
            <person name="Spatafora J."/>
            <person name="Crous P."/>
            <person name="Grigoriev I."/>
        </authorList>
    </citation>
    <scope>NUCLEOTIDE SEQUENCE</scope>
    <source>
        <strain evidence="4">CBS 113979</strain>
    </source>
</reference>
<feature type="domain" description="Hikeshi-like N-terminal" evidence="2">
    <location>
        <begin position="5"/>
        <end position="132"/>
    </location>
</feature>
<dbReference type="GO" id="GO:0006606">
    <property type="term" value="P:protein import into nucleus"/>
    <property type="evidence" value="ECO:0007669"/>
    <property type="project" value="TreeGrafter"/>
</dbReference>
<dbReference type="GO" id="GO:0005829">
    <property type="term" value="C:cytosol"/>
    <property type="evidence" value="ECO:0007669"/>
    <property type="project" value="TreeGrafter"/>
</dbReference>
<dbReference type="InterPro" id="IPR008493">
    <property type="entry name" value="Hikeshi-like_N"/>
</dbReference>
<dbReference type="PANTHER" id="PTHR12925:SF0">
    <property type="entry name" value="PROTEIN HIKESHI"/>
    <property type="match status" value="1"/>
</dbReference>
<dbReference type="PANTHER" id="PTHR12925">
    <property type="entry name" value="HIKESHI FAMILY MEMBER"/>
    <property type="match status" value="1"/>
</dbReference>